<dbReference type="SUPFAM" id="SSF57884">
    <property type="entry name" value="Ada DNA repair protein, N-terminal domain (N-Ada 10)"/>
    <property type="match status" value="1"/>
</dbReference>
<name>A0A1F6CPN0_9BACT</name>
<dbReference type="Proteomes" id="UP000178370">
    <property type="component" value="Unassembled WGS sequence"/>
</dbReference>
<protein>
    <recommendedName>
        <fullName evidence="4">Ada DNA repair metal-binding domain-containing protein</fullName>
    </recommendedName>
</protein>
<dbReference type="Gene3D" id="3.40.10.10">
    <property type="entry name" value="DNA Methylphosphotriester Repair Domain"/>
    <property type="match status" value="1"/>
</dbReference>
<dbReference type="STRING" id="1798482.A2763_04180"/>
<dbReference type="AlphaFoldDB" id="A0A1F6CPN0"/>
<gene>
    <name evidence="2" type="ORF">A2763_04180</name>
</gene>
<keyword evidence="1" id="KW-1133">Transmembrane helix</keyword>
<keyword evidence="1" id="KW-0812">Transmembrane</keyword>
<dbReference type="EMBL" id="MFKV01000003">
    <property type="protein sequence ID" value="OGG51040.1"/>
    <property type="molecule type" value="Genomic_DNA"/>
</dbReference>
<keyword evidence="1" id="KW-0472">Membrane</keyword>
<comment type="caution">
    <text evidence="2">The sequence shown here is derived from an EMBL/GenBank/DDBJ whole genome shotgun (WGS) entry which is preliminary data.</text>
</comment>
<proteinExistence type="predicted"/>
<dbReference type="InterPro" id="IPR035451">
    <property type="entry name" value="Ada-like_dom_sf"/>
</dbReference>
<evidence type="ECO:0000313" key="3">
    <source>
        <dbReference type="Proteomes" id="UP000178370"/>
    </source>
</evidence>
<evidence type="ECO:0000313" key="2">
    <source>
        <dbReference type="EMBL" id="OGG51040.1"/>
    </source>
</evidence>
<sequence>METSSAKIQEFWQKIKVFADDLISEWGLIAIVLLVGLASFGLGRLSALEDSRPPITITQAPMDMKPRSMAPGGLYVASRSGSAYYYPWCAGATRILPSNQVWFQSEEAARKAGYSAAKNCKGLGAVSSQ</sequence>
<reference evidence="2 3" key="1">
    <citation type="journal article" date="2016" name="Nat. Commun.">
        <title>Thousands of microbial genomes shed light on interconnected biogeochemical processes in an aquifer system.</title>
        <authorList>
            <person name="Anantharaman K."/>
            <person name="Brown C.T."/>
            <person name="Hug L.A."/>
            <person name="Sharon I."/>
            <person name="Castelle C.J."/>
            <person name="Probst A.J."/>
            <person name="Thomas B.C."/>
            <person name="Singh A."/>
            <person name="Wilkins M.J."/>
            <person name="Karaoz U."/>
            <person name="Brodie E.L."/>
            <person name="Williams K.H."/>
            <person name="Hubbard S.S."/>
            <person name="Banfield J.F."/>
        </authorList>
    </citation>
    <scope>NUCLEOTIDE SEQUENCE [LARGE SCALE GENOMIC DNA]</scope>
</reference>
<accession>A0A1F6CPN0</accession>
<organism evidence="2 3">
    <name type="scientific">Candidatus Kaiserbacteria bacterium RIFCSPHIGHO2_01_FULL_54_36</name>
    <dbReference type="NCBI Taxonomy" id="1798482"/>
    <lineage>
        <taxon>Bacteria</taxon>
        <taxon>Candidatus Kaiseribacteriota</taxon>
    </lineage>
</organism>
<feature type="transmembrane region" description="Helical" evidence="1">
    <location>
        <begin position="26"/>
        <end position="45"/>
    </location>
</feature>
<evidence type="ECO:0000256" key="1">
    <source>
        <dbReference type="SAM" id="Phobius"/>
    </source>
</evidence>
<evidence type="ECO:0008006" key="4">
    <source>
        <dbReference type="Google" id="ProtNLM"/>
    </source>
</evidence>